<comment type="caution">
    <text evidence="2">The sequence shown here is derived from an EMBL/GenBank/DDBJ whole genome shotgun (WGS) entry which is preliminary data.</text>
</comment>
<gene>
    <name evidence="2" type="ORF">ATO3_12390</name>
</gene>
<accession>A0A225NIA1</accession>
<name>A0A225NIA1_9RHOB</name>
<evidence type="ECO:0000313" key="3">
    <source>
        <dbReference type="Proteomes" id="UP000215377"/>
    </source>
</evidence>
<dbReference type="AlphaFoldDB" id="A0A225NIA1"/>
<sequence length="565" mass="60627">MVNSASPASGAHEVLAGCDEEIRAVEAVFTEAADALASGQAQILDLVGVLGSYRDGLMAMSAEDIAAAVKAMARQFAGTREAFGRECSAISEIESNLQTAMPPLARLQDRVQTLQVFTSTARVVEEEFGLDGEHAFSHKIRELTASSRTGYEELHQHSQAILGQTREVRAGQASFAEAGLDALASLSADLLDLAETIVPRLNAAKQDADHVAGVTTQLSDLMSRAISALQVGDSFRQRLEHARAGIASCPPRREAPEAHDLIMLLVSAQLFAAGRALGTDLDRVSMAMSEVSAKTGGLVEWGRSHLGGSDIADLLQSLQDLCGSGLSKLYASQAERRILDGKLRKLRHITGNMQRVMAEQSAVDIEMKLGSYNVSLRSRASTEKGAAISYVAKQISELVDHCLAARQDIVVCLEMVRSTIVGTIEKSEGSVADELDDIGDRLAGLGRMMCLWRDFDHNLRATTEIGPSAIADFSRCAQQMRAQQSAARSVQGLAEALSDGLSPSDAPALLKVPQAREAAEALRAVYSVPEEREIHDNLCRGSADIPAPANNAETEQESEEEFEWF</sequence>
<reference evidence="2 3" key="1">
    <citation type="submission" date="2013-04" db="EMBL/GenBank/DDBJ databases">
        <title>Oceanicola sp. 22II1-22F33 Genome Sequencing.</title>
        <authorList>
            <person name="Lai Q."/>
            <person name="Li G."/>
            <person name="Shao Z."/>
        </authorList>
    </citation>
    <scope>NUCLEOTIDE SEQUENCE [LARGE SCALE GENOMIC DNA]</scope>
    <source>
        <strain evidence="2 3">22II1-22F33</strain>
    </source>
</reference>
<dbReference type="EMBL" id="AQQR01000004">
    <property type="protein sequence ID" value="OWU73463.1"/>
    <property type="molecule type" value="Genomic_DNA"/>
</dbReference>
<proteinExistence type="predicted"/>
<evidence type="ECO:0008006" key="4">
    <source>
        <dbReference type="Google" id="ProtNLM"/>
    </source>
</evidence>
<dbReference type="RefSeq" id="WP_088650179.1">
    <property type="nucleotide sequence ID" value="NZ_AQQR01000004.1"/>
</dbReference>
<evidence type="ECO:0000313" key="2">
    <source>
        <dbReference type="EMBL" id="OWU73463.1"/>
    </source>
</evidence>
<feature type="compositionally biased region" description="Acidic residues" evidence="1">
    <location>
        <begin position="554"/>
        <end position="565"/>
    </location>
</feature>
<feature type="region of interest" description="Disordered" evidence="1">
    <location>
        <begin position="541"/>
        <end position="565"/>
    </location>
</feature>
<protein>
    <recommendedName>
        <fullName evidence="4">Methyl-accepting transducer domain-containing protein</fullName>
    </recommendedName>
</protein>
<organism evidence="2 3">
    <name type="scientific">Marinibacterium profundimaris</name>
    <dbReference type="NCBI Taxonomy" id="1679460"/>
    <lineage>
        <taxon>Bacteria</taxon>
        <taxon>Pseudomonadati</taxon>
        <taxon>Pseudomonadota</taxon>
        <taxon>Alphaproteobacteria</taxon>
        <taxon>Rhodobacterales</taxon>
        <taxon>Paracoccaceae</taxon>
        <taxon>Marinibacterium</taxon>
    </lineage>
</organism>
<keyword evidence="3" id="KW-1185">Reference proteome</keyword>
<dbReference type="Proteomes" id="UP000215377">
    <property type="component" value="Unassembled WGS sequence"/>
</dbReference>
<evidence type="ECO:0000256" key="1">
    <source>
        <dbReference type="SAM" id="MobiDB-lite"/>
    </source>
</evidence>
<dbReference type="OrthoDB" id="9816265at2"/>